<dbReference type="GO" id="GO:0016787">
    <property type="term" value="F:hydrolase activity"/>
    <property type="evidence" value="ECO:0007669"/>
    <property type="project" value="UniProtKB-KW"/>
</dbReference>
<dbReference type="Proteomes" id="UP000230706">
    <property type="component" value="Unassembled WGS sequence"/>
</dbReference>
<proteinExistence type="inferred from homology"/>
<dbReference type="InterPro" id="IPR020084">
    <property type="entry name" value="NUDIX_hydrolase_CS"/>
</dbReference>
<dbReference type="EMBL" id="PFBF01000033">
    <property type="protein sequence ID" value="PIR86332.1"/>
    <property type="molecule type" value="Genomic_DNA"/>
</dbReference>
<dbReference type="InterPro" id="IPR000086">
    <property type="entry name" value="NUDIX_hydrolase_dom"/>
</dbReference>
<keyword evidence="1 2" id="KW-0378">Hydrolase</keyword>
<protein>
    <recommendedName>
        <fullName evidence="3">Nudix hydrolase domain-containing protein</fullName>
    </recommendedName>
</protein>
<evidence type="ECO:0000313" key="5">
    <source>
        <dbReference type="Proteomes" id="UP000230706"/>
    </source>
</evidence>
<dbReference type="InterPro" id="IPR020476">
    <property type="entry name" value="Nudix_hydrolase"/>
</dbReference>
<dbReference type="PRINTS" id="PR00502">
    <property type="entry name" value="NUDIXFAMILY"/>
</dbReference>
<dbReference type="PROSITE" id="PS51462">
    <property type="entry name" value="NUDIX"/>
    <property type="match status" value="1"/>
</dbReference>
<dbReference type="Gene3D" id="3.90.79.10">
    <property type="entry name" value="Nucleoside Triphosphate Pyrophosphohydrolase"/>
    <property type="match status" value="1"/>
</dbReference>
<dbReference type="PROSITE" id="PS51257">
    <property type="entry name" value="PROKAR_LIPOPROTEIN"/>
    <property type="match status" value="1"/>
</dbReference>
<dbReference type="PANTHER" id="PTHR43736">
    <property type="entry name" value="ADP-RIBOSE PYROPHOSPHATASE"/>
    <property type="match status" value="1"/>
</dbReference>
<dbReference type="CDD" id="cd02883">
    <property type="entry name" value="NUDIX_Hydrolase"/>
    <property type="match status" value="1"/>
</dbReference>
<dbReference type="AlphaFoldDB" id="A0A2H0UIV9"/>
<accession>A0A2H0UIV9</accession>
<dbReference type="SUPFAM" id="SSF55811">
    <property type="entry name" value="Nudix"/>
    <property type="match status" value="1"/>
</dbReference>
<evidence type="ECO:0000259" key="3">
    <source>
        <dbReference type="PROSITE" id="PS51462"/>
    </source>
</evidence>
<dbReference type="PROSITE" id="PS00893">
    <property type="entry name" value="NUDIX_BOX"/>
    <property type="match status" value="1"/>
</dbReference>
<feature type="domain" description="Nudix hydrolase" evidence="3">
    <location>
        <begin position="18"/>
        <end position="153"/>
    </location>
</feature>
<evidence type="ECO:0000256" key="2">
    <source>
        <dbReference type="RuleBase" id="RU003476"/>
    </source>
</evidence>
<evidence type="ECO:0000313" key="4">
    <source>
        <dbReference type="EMBL" id="PIR86332.1"/>
    </source>
</evidence>
<comment type="similarity">
    <text evidence="2">Belongs to the Nudix hydrolase family.</text>
</comment>
<name>A0A2H0UIV9_9BACT</name>
<comment type="caution">
    <text evidence="4">The sequence shown here is derived from an EMBL/GenBank/DDBJ whole genome shotgun (WGS) entry which is preliminary data.</text>
</comment>
<sequence length="163" mass="18676">MIRLKSYYDKRRTRRKPRKHKGFASLVLVCSCDGVVFVREPEKNPSLWKLPGGHAGIGEDAPQTAVRELYEETGLRVKKKRLQELYRFWRRDHIVYLFGVYVAQLGIHGLQNHGPVTNEETRVEPISSVGDLIHSAMFLSPHGRLLSNPRVLENLASMLEDVT</sequence>
<evidence type="ECO:0000256" key="1">
    <source>
        <dbReference type="ARBA" id="ARBA00022801"/>
    </source>
</evidence>
<reference evidence="5" key="1">
    <citation type="submission" date="2017-09" db="EMBL/GenBank/DDBJ databases">
        <title>Depth-based differentiation of microbial function through sediment-hosted aquifers and enrichment of novel symbionts in the deep terrestrial subsurface.</title>
        <authorList>
            <person name="Probst A.J."/>
            <person name="Ladd B."/>
            <person name="Jarett J.K."/>
            <person name="Geller-Mcgrath D.E."/>
            <person name="Sieber C.M.K."/>
            <person name="Emerson J.B."/>
            <person name="Anantharaman K."/>
            <person name="Thomas B.C."/>
            <person name="Malmstrom R."/>
            <person name="Stieglmeier M."/>
            <person name="Klingl A."/>
            <person name="Woyke T."/>
            <person name="Ryan C.M."/>
            <person name="Banfield J.F."/>
        </authorList>
    </citation>
    <scope>NUCLEOTIDE SEQUENCE [LARGE SCALE GENOMIC DNA]</scope>
</reference>
<organism evidence="4 5">
    <name type="scientific">Candidatus Kaiserbacteria bacterium CG10_big_fil_rev_8_21_14_0_10_43_70</name>
    <dbReference type="NCBI Taxonomy" id="1974605"/>
    <lineage>
        <taxon>Bacteria</taxon>
        <taxon>Candidatus Kaiseribacteriota</taxon>
    </lineage>
</organism>
<dbReference type="Pfam" id="PF00293">
    <property type="entry name" value="NUDIX"/>
    <property type="match status" value="1"/>
</dbReference>
<gene>
    <name evidence="4" type="ORF">COU13_01495</name>
</gene>
<dbReference type="PANTHER" id="PTHR43736:SF1">
    <property type="entry name" value="DIHYDRONEOPTERIN TRIPHOSPHATE DIPHOSPHATASE"/>
    <property type="match status" value="1"/>
</dbReference>
<dbReference type="InterPro" id="IPR015797">
    <property type="entry name" value="NUDIX_hydrolase-like_dom_sf"/>
</dbReference>